<dbReference type="STRING" id="137838.GCA_001458595_04236"/>
<dbReference type="OrthoDB" id="1954979at2"/>
<proteinExistence type="predicted"/>
<gene>
    <name evidence="1" type="ORF">CNEO2_410025</name>
    <name evidence="2" type="ORF">CQ394_13710</name>
</gene>
<dbReference type="EMBL" id="CAMTCP010000239">
    <property type="protein sequence ID" value="CAI3623192.1"/>
    <property type="molecule type" value="Genomic_DNA"/>
</dbReference>
<dbReference type="Pfam" id="PF20124">
    <property type="entry name" value="DUF6514"/>
    <property type="match status" value="1"/>
</dbReference>
<evidence type="ECO:0000313" key="3">
    <source>
        <dbReference type="Proteomes" id="UP000220840"/>
    </source>
</evidence>
<reference evidence="1" key="2">
    <citation type="submission" date="2022-10" db="EMBL/GenBank/DDBJ databases">
        <authorList>
            <person name="Aires J."/>
            <person name="Mesa V."/>
        </authorList>
    </citation>
    <scope>NUCLEOTIDE SEQUENCE</scope>
    <source>
        <strain evidence="1">Clostridium neonatale JD116</strain>
    </source>
</reference>
<reference evidence="2 3" key="1">
    <citation type="submission" date="2017-10" db="EMBL/GenBank/DDBJ databases">
        <title>Effective Description of Clostridium neonatale sp. nov. linked to necrotizing enterocolitis in neonates and a clarification of species assignable to the genus Clostridium (Prazmowski 1880) emend. Lawson and Rainey 2016.</title>
        <authorList>
            <person name="Bernard K."/>
            <person name="Burdz T."/>
            <person name="Wiebe D."/>
            <person name="Balcewich B."/>
            <person name="Alfa M."/>
            <person name="Bernier A.-M."/>
        </authorList>
    </citation>
    <scope>NUCLEOTIDE SEQUENCE [LARGE SCALE GENOMIC DNA]</scope>
    <source>
        <strain evidence="2 3">LCDC99A005</strain>
    </source>
</reference>
<accession>A0A2A7MMC0</accession>
<evidence type="ECO:0000313" key="1">
    <source>
        <dbReference type="EMBL" id="CAI3623192.1"/>
    </source>
</evidence>
<evidence type="ECO:0000313" key="2">
    <source>
        <dbReference type="EMBL" id="PEG32700.1"/>
    </source>
</evidence>
<organism evidence="2 3">
    <name type="scientific">Clostridium neonatale</name>
    <dbReference type="NCBI Taxonomy" id="137838"/>
    <lineage>
        <taxon>Bacteria</taxon>
        <taxon>Bacillati</taxon>
        <taxon>Bacillota</taxon>
        <taxon>Clostridia</taxon>
        <taxon>Eubacteriales</taxon>
        <taxon>Clostridiaceae</taxon>
        <taxon>Clostridium</taxon>
    </lineage>
</organism>
<keyword evidence="3" id="KW-1185">Reference proteome</keyword>
<dbReference type="Proteomes" id="UP001189143">
    <property type="component" value="Unassembled WGS sequence"/>
</dbReference>
<dbReference type="Proteomes" id="UP000220840">
    <property type="component" value="Unassembled WGS sequence"/>
</dbReference>
<name>A0A2A7MMC0_9CLOT</name>
<dbReference type="RefSeq" id="WP_058296842.1">
    <property type="nucleotide sequence ID" value="NZ_CAKJVD010000044.1"/>
</dbReference>
<sequence length="110" mass="13187">MRILEEYSVVRQNEEIELRYFYRITKSQYCGFDAYGVEVERKDYKGLTKIKEEKDNIELVSTQRHKVKQIVMNLCKYEVSPIHLVDILGEFVDEHAYEFDMELSKEAQLI</sequence>
<dbReference type="InterPro" id="IPR017016">
    <property type="entry name" value="UCP033595"/>
</dbReference>
<dbReference type="GeneID" id="68879222"/>
<dbReference type="EMBL" id="PDCJ01000001">
    <property type="protein sequence ID" value="PEG32700.1"/>
    <property type="molecule type" value="Genomic_DNA"/>
</dbReference>
<protein>
    <submittedName>
        <fullName evidence="2">Uncharacterized protein</fullName>
    </submittedName>
</protein>
<dbReference type="AlphaFoldDB" id="A0A2A7MMC0"/>
<comment type="caution">
    <text evidence="2">The sequence shown here is derived from an EMBL/GenBank/DDBJ whole genome shotgun (WGS) entry which is preliminary data.</text>
</comment>